<keyword evidence="2" id="KW-1185">Reference proteome</keyword>
<comment type="caution">
    <text evidence="1">The sequence shown here is derived from an EMBL/GenBank/DDBJ whole genome shotgun (WGS) entry which is preliminary data.</text>
</comment>
<evidence type="ECO:0000313" key="1">
    <source>
        <dbReference type="EMBL" id="KAF4631504.1"/>
    </source>
</evidence>
<dbReference type="AlphaFoldDB" id="A0A8H4RK25"/>
<dbReference type="EMBL" id="JAAMPI010000437">
    <property type="protein sequence ID" value="KAF4631504.1"/>
    <property type="molecule type" value="Genomic_DNA"/>
</dbReference>
<proteinExistence type="predicted"/>
<evidence type="ECO:0000313" key="2">
    <source>
        <dbReference type="Proteomes" id="UP000566819"/>
    </source>
</evidence>
<reference evidence="1 2" key="1">
    <citation type="submission" date="2020-03" db="EMBL/GenBank/DDBJ databases">
        <title>Draft Genome Sequence of Cudoniella acicularis.</title>
        <authorList>
            <person name="Buettner E."/>
            <person name="Kellner H."/>
        </authorList>
    </citation>
    <scope>NUCLEOTIDE SEQUENCE [LARGE SCALE GENOMIC DNA]</scope>
    <source>
        <strain evidence="1 2">DSM 108380</strain>
    </source>
</reference>
<dbReference type="Proteomes" id="UP000566819">
    <property type="component" value="Unassembled WGS sequence"/>
</dbReference>
<gene>
    <name evidence="1" type="ORF">G7Y89_g6630</name>
</gene>
<protein>
    <recommendedName>
        <fullName evidence="3">F-box domain-containing protein</fullName>
    </recommendedName>
</protein>
<organism evidence="1 2">
    <name type="scientific">Cudoniella acicularis</name>
    <dbReference type="NCBI Taxonomy" id="354080"/>
    <lineage>
        <taxon>Eukaryota</taxon>
        <taxon>Fungi</taxon>
        <taxon>Dikarya</taxon>
        <taxon>Ascomycota</taxon>
        <taxon>Pezizomycotina</taxon>
        <taxon>Leotiomycetes</taxon>
        <taxon>Helotiales</taxon>
        <taxon>Tricladiaceae</taxon>
        <taxon>Cudoniella</taxon>
    </lineage>
</organism>
<accession>A0A8H4RK25</accession>
<sequence>MLCDDGICFDDFDEIEKAYYSTLAVFCISYGPSHSVDARPFYFSDNLKTSHSTYSSLSISKPQTQPDSIIETFLLVWIQFPSRDIYLWTEASGTMILQNLSNELLSEILLYLLSADRVNFSLCNKHLKGVAEPILYSSFTQTGSHALLSFLRTLLSNPFLSGYVKELSITCWDFETPALDLGADSSSSPKMGVLKELVTEEFFPREDPNYWLPHLFESTPNTWDAILILSDEDYDWGEYEEEDDQKIPFGSVVEFEKLKIMDVDICMLARIYSYPDILDIQLDELNIEERVIQGTETQTSIYNQEQVSLFVSALPPSLEHLTIRECLDSVWLCLDELFNNSVIPPKLKAIRLFFAINYLVGADDKTGLCYEKLALERGVNLTRYEKEEHPGQGEEEGL</sequence>
<name>A0A8H4RK25_9HELO</name>
<dbReference type="OrthoDB" id="3550279at2759"/>
<evidence type="ECO:0008006" key="3">
    <source>
        <dbReference type="Google" id="ProtNLM"/>
    </source>
</evidence>